<accession>I2FVC2</accession>
<gene>
    <name evidence="2" type="ORF">UHOR_06744</name>
</gene>
<dbReference type="AlphaFoldDB" id="I2FVC2"/>
<reference evidence="2 3" key="1">
    <citation type="journal article" date="2012" name="Plant Cell">
        <title>Genome comparison of barley and maize smut fungi reveals targeted loss of RNA silencing components and species-specific presence of transposable elements.</title>
        <authorList>
            <person name="Laurie J.D."/>
            <person name="Ali S."/>
            <person name="Linning R."/>
            <person name="Mannhaupt G."/>
            <person name="Wong P."/>
            <person name="Gueldener U."/>
            <person name="Muensterkoetter M."/>
            <person name="Moore R."/>
            <person name="Kahmann R."/>
            <person name="Bakkeren G."/>
            <person name="Schirawski J."/>
        </authorList>
    </citation>
    <scope>NUCLEOTIDE SEQUENCE [LARGE SCALE GENOMIC DNA]</scope>
    <source>
        <strain evidence="3">Uh4875-4</strain>
    </source>
</reference>
<feature type="region of interest" description="Disordered" evidence="1">
    <location>
        <begin position="1"/>
        <end position="87"/>
    </location>
</feature>
<evidence type="ECO:0000313" key="3">
    <source>
        <dbReference type="Proteomes" id="UP000006174"/>
    </source>
</evidence>
<organism evidence="2 3">
    <name type="scientific">Ustilago hordei</name>
    <name type="common">Barley covered smut fungus</name>
    <dbReference type="NCBI Taxonomy" id="120017"/>
    <lineage>
        <taxon>Eukaryota</taxon>
        <taxon>Fungi</taxon>
        <taxon>Dikarya</taxon>
        <taxon>Basidiomycota</taxon>
        <taxon>Ustilaginomycotina</taxon>
        <taxon>Ustilaginomycetes</taxon>
        <taxon>Ustilaginales</taxon>
        <taxon>Ustilaginaceae</taxon>
        <taxon>Ustilago</taxon>
    </lineage>
</organism>
<comment type="caution">
    <text evidence="2">The sequence shown here is derived from an EMBL/GenBank/DDBJ whole genome shotgun (WGS) entry which is preliminary data.</text>
</comment>
<sequence>MTDLTEIGRREDSITSPGISSREDGTMDHTKISDKRGGMVDSARISSRRDPITDSAEISNKDGHTMSSCGGEWDQVPPRGGPSSGACSWLPHRGAMRLRPEELSLVKRGGAVSRELANRA</sequence>
<dbReference type="EMBL" id="CAGI01000159">
    <property type="protein sequence ID" value="CCF50865.1"/>
    <property type="molecule type" value="Genomic_DNA"/>
</dbReference>
<feature type="compositionally biased region" description="Basic and acidic residues" evidence="1">
    <location>
        <begin position="1"/>
        <end position="13"/>
    </location>
</feature>
<dbReference type="HOGENOM" id="CLU_2051406_0_0_1"/>
<keyword evidence="3" id="KW-1185">Reference proteome</keyword>
<name>I2FVC2_USTHO</name>
<dbReference type="Proteomes" id="UP000006174">
    <property type="component" value="Unassembled WGS sequence"/>
</dbReference>
<evidence type="ECO:0000256" key="1">
    <source>
        <dbReference type="SAM" id="MobiDB-lite"/>
    </source>
</evidence>
<protein>
    <submittedName>
        <fullName evidence="2">Uncharacterized protein</fullName>
    </submittedName>
</protein>
<proteinExistence type="predicted"/>
<evidence type="ECO:0000313" key="2">
    <source>
        <dbReference type="EMBL" id="CCF50865.1"/>
    </source>
</evidence>
<feature type="compositionally biased region" description="Basic and acidic residues" evidence="1">
    <location>
        <begin position="21"/>
        <end position="38"/>
    </location>
</feature>